<reference evidence="10 11" key="1">
    <citation type="journal article" date="2023" name="G3 (Bethesda)">
        <title>A chromosome-length genome assembly and annotation of blackberry (Rubus argutus, cv. 'Hillquist').</title>
        <authorList>
            <person name="Bruna T."/>
            <person name="Aryal R."/>
            <person name="Dudchenko O."/>
            <person name="Sargent D.J."/>
            <person name="Mead D."/>
            <person name="Buti M."/>
            <person name="Cavallini A."/>
            <person name="Hytonen T."/>
            <person name="Andres J."/>
            <person name="Pham M."/>
            <person name="Weisz D."/>
            <person name="Mascagni F."/>
            <person name="Usai G."/>
            <person name="Natali L."/>
            <person name="Bassil N."/>
            <person name="Fernandez G.E."/>
            <person name="Lomsadze A."/>
            <person name="Armour M."/>
            <person name="Olukolu B."/>
            <person name="Poorten T."/>
            <person name="Britton C."/>
            <person name="Davik J."/>
            <person name="Ashrafi H."/>
            <person name="Aiden E.L."/>
            <person name="Borodovsky M."/>
            <person name="Worthington M."/>
        </authorList>
    </citation>
    <scope>NUCLEOTIDE SEQUENCE [LARGE SCALE GENOMIC DNA]</scope>
    <source>
        <strain evidence="10">PI 553951</strain>
    </source>
</reference>
<evidence type="ECO:0000313" key="10">
    <source>
        <dbReference type="EMBL" id="KAK9927940.1"/>
    </source>
</evidence>
<evidence type="ECO:0000256" key="8">
    <source>
        <dbReference type="ARBA" id="ARBA00032993"/>
    </source>
</evidence>
<feature type="domain" description="KRR1 small subunit processome component first KH" evidence="9">
    <location>
        <begin position="323"/>
        <end position="380"/>
    </location>
</feature>
<dbReference type="GO" id="GO:0032040">
    <property type="term" value="C:small-subunit processome"/>
    <property type="evidence" value="ECO:0007669"/>
    <property type="project" value="TreeGrafter"/>
</dbReference>
<evidence type="ECO:0000256" key="6">
    <source>
        <dbReference type="ARBA" id="ARBA00023242"/>
    </source>
</evidence>
<keyword evidence="7" id="KW-0687">Ribonucleoprotein</keyword>
<dbReference type="Proteomes" id="UP001457282">
    <property type="component" value="Unassembled WGS sequence"/>
</dbReference>
<dbReference type="AlphaFoldDB" id="A0AAW1WVB9"/>
<keyword evidence="4" id="KW-0698">rRNA processing</keyword>
<feature type="domain" description="KRR1 small subunit processome component first KH" evidence="9">
    <location>
        <begin position="114"/>
        <end position="172"/>
    </location>
</feature>
<dbReference type="GO" id="GO:0006364">
    <property type="term" value="P:rRNA processing"/>
    <property type="evidence" value="ECO:0007669"/>
    <property type="project" value="UniProtKB-KW"/>
</dbReference>
<comment type="subcellular location">
    <subcellularLocation>
        <location evidence="1">Nucleus</location>
        <location evidence="1">Nucleolus</location>
    </subcellularLocation>
</comment>
<organism evidence="10 11">
    <name type="scientific">Rubus argutus</name>
    <name type="common">Southern blackberry</name>
    <dbReference type="NCBI Taxonomy" id="59490"/>
    <lineage>
        <taxon>Eukaryota</taxon>
        <taxon>Viridiplantae</taxon>
        <taxon>Streptophyta</taxon>
        <taxon>Embryophyta</taxon>
        <taxon>Tracheophyta</taxon>
        <taxon>Spermatophyta</taxon>
        <taxon>Magnoliopsida</taxon>
        <taxon>eudicotyledons</taxon>
        <taxon>Gunneridae</taxon>
        <taxon>Pentapetalae</taxon>
        <taxon>rosids</taxon>
        <taxon>fabids</taxon>
        <taxon>Rosales</taxon>
        <taxon>Rosaceae</taxon>
        <taxon>Rosoideae</taxon>
        <taxon>Rosoideae incertae sedis</taxon>
        <taxon>Rubus</taxon>
    </lineage>
</organism>
<evidence type="ECO:0000256" key="3">
    <source>
        <dbReference type="ARBA" id="ARBA00022517"/>
    </source>
</evidence>
<dbReference type="Pfam" id="PF17903">
    <property type="entry name" value="KH_KRR1_1st"/>
    <property type="match status" value="2"/>
</dbReference>
<name>A0AAW1WVB9_RUBAR</name>
<evidence type="ECO:0000256" key="5">
    <source>
        <dbReference type="ARBA" id="ARBA00022884"/>
    </source>
</evidence>
<accession>A0AAW1WVB9</accession>
<dbReference type="GO" id="GO:0003723">
    <property type="term" value="F:RNA binding"/>
    <property type="evidence" value="ECO:0007669"/>
    <property type="project" value="UniProtKB-KW"/>
</dbReference>
<evidence type="ECO:0000313" key="11">
    <source>
        <dbReference type="Proteomes" id="UP001457282"/>
    </source>
</evidence>
<protein>
    <recommendedName>
        <fullName evidence="8">KRR-R motif-containing protein 1</fullName>
    </recommendedName>
</protein>
<keyword evidence="6" id="KW-0539">Nucleus</keyword>
<dbReference type="InterPro" id="IPR041174">
    <property type="entry name" value="KRR1-like_KH1"/>
</dbReference>
<keyword evidence="3" id="KW-0690">Ribosome biogenesis</keyword>
<dbReference type="EMBL" id="JBEDUW010000005">
    <property type="protein sequence ID" value="KAK9927940.1"/>
    <property type="molecule type" value="Genomic_DNA"/>
</dbReference>
<dbReference type="Gene3D" id="3.30.1370.10">
    <property type="entry name" value="K Homology domain, type 1"/>
    <property type="match status" value="3"/>
</dbReference>
<comment type="similarity">
    <text evidence="2">Belongs to the KRR1 family.</text>
</comment>
<dbReference type="InterPro" id="IPR036612">
    <property type="entry name" value="KH_dom_type_1_sf"/>
</dbReference>
<evidence type="ECO:0000259" key="9">
    <source>
        <dbReference type="Pfam" id="PF17903"/>
    </source>
</evidence>
<evidence type="ECO:0000256" key="4">
    <source>
        <dbReference type="ARBA" id="ARBA00022552"/>
    </source>
</evidence>
<dbReference type="PANTHER" id="PTHR12581:SF0">
    <property type="entry name" value="KRR1 SMALL SUBUNIT PROCESSOME COMPONENT HOMOLOG"/>
    <property type="match status" value="1"/>
</dbReference>
<evidence type="ECO:0000256" key="1">
    <source>
        <dbReference type="ARBA" id="ARBA00004604"/>
    </source>
</evidence>
<gene>
    <name evidence="10" type="ORF">M0R45_025100</name>
</gene>
<evidence type="ECO:0000256" key="2">
    <source>
        <dbReference type="ARBA" id="ARBA00009344"/>
    </source>
</evidence>
<keyword evidence="11" id="KW-1185">Reference proteome</keyword>
<keyword evidence="5" id="KW-0694">RNA-binding</keyword>
<comment type="caution">
    <text evidence="10">The sequence shown here is derived from an EMBL/GenBank/DDBJ whole genome shotgun (WGS) entry which is preliminary data.</text>
</comment>
<dbReference type="PANTHER" id="PTHR12581">
    <property type="entry name" value="HIV-1 REV BINDING PROTEIN 2, 3"/>
    <property type="match status" value="1"/>
</dbReference>
<evidence type="ECO:0000256" key="7">
    <source>
        <dbReference type="ARBA" id="ARBA00023274"/>
    </source>
</evidence>
<sequence>MEAKQLDQSKPMAKRTKTYHIPNEIPESELEECFLRIKSTFNDYGVSCTRDKRIITFLYTRRSLLPDIFGYRKRRTRNPAAINKASHLLRNYGPSLNEDGILKIPFSHFSDKKRVTKLQEAWPVVESALKKHGISCTLDLAERCMTVSTISSTMNPDNFDKARDVIELLSTTHAPPSMAIEILSGNMQHDLFKIGDQEGGLCSILAVKKEQYVKQWECLSCSLQALAEMGGCNLFLNENTLFSVGIKSQGLKVIRMVVERCIIDNLCPATVVINSKIILETCSPMDDFEDPHVKHMQMEKSGSSLNENGMLEFTSFYTFLHESQVTELKEVWQMVESCLEAKGISCTLNPAEGSMTLSTTKSRDPDTIDVAWDHLELLSTTNVPASMLIKLLAGSMQYDLIKTGYQFGGIRSKFEINKEEWCQWERNLRHTLQGVALGVNCQVFITGNTITAVGTSPEGLKRIRNFVEDPFAKSPLRMD</sequence>
<proteinExistence type="inferred from homology"/>
<dbReference type="InterPro" id="IPR024166">
    <property type="entry name" value="rRNA_assembly_KRR1"/>
</dbReference>